<proteinExistence type="predicted"/>
<protein>
    <recommendedName>
        <fullName evidence="4">Lipoprotein</fullName>
    </recommendedName>
</protein>
<evidence type="ECO:0000313" key="3">
    <source>
        <dbReference type="Proteomes" id="UP000325255"/>
    </source>
</evidence>
<keyword evidence="1" id="KW-0812">Transmembrane</keyword>
<sequence>MATRESRSGPGWGRWFPAIGLVVALAGCTNWVKPGATEAMRDRQMAACQAGAFQHAPAVPVVVMTDPGGYRPPQRYCWKDKDERVCRTSPGYYQEPRYGTQDANSGARDAFFEDCMFRAGWTKE</sequence>
<organism evidence="2 3">
    <name type="scientific">Rhodovastum atsumiense</name>
    <dbReference type="NCBI Taxonomy" id="504468"/>
    <lineage>
        <taxon>Bacteria</taxon>
        <taxon>Pseudomonadati</taxon>
        <taxon>Pseudomonadota</taxon>
        <taxon>Alphaproteobacteria</taxon>
        <taxon>Acetobacterales</taxon>
        <taxon>Acetobacteraceae</taxon>
        <taxon>Rhodovastum</taxon>
    </lineage>
</organism>
<feature type="transmembrane region" description="Helical" evidence="1">
    <location>
        <begin position="12"/>
        <end position="32"/>
    </location>
</feature>
<evidence type="ECO:0000313" key="2">
    <source>
        <dbReference type="EMBL" id="KAA5609799.1"/>
    </source>
</evidence>
<reference evidence="2 3" key="1">
    <citation type="submission" date="2019-09" db="EMBL/GenBank/DDBJ databases">
        <title>Genome sequence of Rhodovastum atsumiense, a diverse member of the Acetobacteraceae family of non-sulfur purple photosynthetic bacteria.</title>
        <authorList>
            <person name="Meyer T."/>
            <person name="Kyndt J."/>
        </authorList>
    </citation>
    <scope>NUCLEOTIDE SEQUENCE [LARGE SCALE GENOMIC DNA]</scope>
    <source>
        <strain evidence="2 3">DSM 21279</strain>
    </source>
</reference>
<gene>
    <name evidence="2" type="ORF">F1189_22670</name>
</gene>
<comment type="caution">
    <text evidence="2">The sequence shown here is derived from an EMBL/GenBank/DDBJ whole genome shotgun (WGS) entry which is preliminary data.</text>
</comment>
<keyword evidence="1" id="KW-1133">Transmembrane helix</keyword>
<evidence type="ECO:0000256" key="1">
    <source>
        <dbReference type="SAM" id="Phobius"/>
    </source>
</evidence>
<dbReference type="OrthoDB" id="7274329at2"/>
<dbReference type="EMBL" id="VWPK01000044">
    <property type="protein sequence ID" value="KAA5609799.1"/>
    <property type="molecule type" value="Genomic_DNA"/>
</dbReference>
<keyword evidence="1" id="KW-0472">Membrane</keyword>
<dbReference type="AlphaFoldDB" id="A0A5M6IPH7"/>
<dbReference type="RefSeq" id="WP_150043160.1">
    <property type="nucleotide sequence ID" value="NZ_OW485601.1"/>
</dbReference>
<dbReference type="Proteomes" id="UP000325255">
    <property type="component" value="Unassembled WGS sequence"/>
</dbReference>
<name>A0A5M6IPH7_9PROT</name>
<evidence type="ECO:0008006" key="4">
    <source>
        <dbReference type="Google" id="ProtNLM"/>
    </source>
</evidence>
<accession>A0A5M6IPH7</accession>
<keyword evidence="3" id="KW-1185">Reference proteome</keyword>
<dbReference type="PROSITE" id="PS51257">
    <property type="entry name" value="PROKAR_LIPOPROTEIN"/>
    <property type="match status" value="1"/>
</dbReference>